<sequence length="236" mass="27339">MLVDRNGLWYRVLVTRYDEDDGVLNEGGWRASVGGEWFSDCVTKVVGNGRNTYFWTDPWLGVSIKHCTVEDMYVLGWEEGGEAWQWRRRLWDWEKELVGECRAMLANVTLQVTKFDEWRWRLDNSTKYYVRSVYDLLTSGGNSIVDEASTLVWHKQIKCGFSFGWFGLWFFYWIGLVLNTPTLIHARTCCHKSLNIGHVPLKGFYSCLEATSQSVANKDKFGGSWYIGSRCASLCF</sequence>
<evidence type="ECO:0000256" key="1">
    <source>
        <dbReference type="SAM" id="Phobius"/>
    </source>
</evidence>
<keyword evidence="1" id="KW-0472">Membrane</keyword>
<accession>G7ZXF5</accession>
<dbReference type="Proteomes" id="UP000002051">
    <property type="component" value="Chromosome 6"/>
</dbReference>
<keyword evidence="4" id="KW-1185">Reference proteome</keyword>
<dbReference type="PaxDb" id="3880-AES83893"/>
<name>G7ZXF5_MEDTR</name>
<dbReference type="EnsemblPlants" id="KEH25817">
    <property type="protein sequence ID" value="KEH25817"/>
    <property type="gene ID" value="MTR_6g034785"/>
</dbReference>
<dbReference type="EMBL" id="CM001222">
    <property type="protein sequence ID" value="KEH25817.1"/>
    <property type="molecule type" value="Genomic_DNA"/>
</dbReference>
<reference evidence="3" key="3">
    <citation type="submission" date="2015-04" db="UniProtKB">
        <authorList>
            <consortium name="EnsemblPlants"/>
        </authorList>
    </citation>
    <scope>IDENTIFICATION</scope>
    <source>
        <strain evidence="3">cv. Jemalong A17</strain>
    </source>
</reference>
<dbReference type="PANTHER" id="PTHR36617">
    <property type="entry name" value="PROTEIN, PUTATIVE-RELATED"/>
    <property type="match status" value="1"/>
</dbReference>
<dbReference type="AlphaFoldDB" id="G7ZXF5"/>
<feature type="transmembrane region" description="Helical" evidence="1">
    <location>
        <begin position="163"/>
        <end position="184"/>
    </location>
</feature>
<dbReference type="HOGENOM" id="CLU_1176949_0_0_1"/>
<evidence type="ECO:0000313" key="3">
    <source>
        <dbReference type="EnsemblPlants" id="KEH25817"/>
    </source>
</evidence>
<reference evidence="2 4" key="1">
    <citation type="journal article" date="2011" name="Nature">
        <title>The Medicago genome provides insight into the evolution of rhizobial symbioses.</title>
        <authorList>
            <person name="Young N.D."/>
            <person name="Debelle F."/>
            <person name="Oldroyd G.E."/>
            <person name="Geurts R."/>
            <person name="Cannon S.B."/>
            <person name="Udvardi M.K."/>
            <person name="Benedito V.A."/>
            <person name="Mayer K.F."/>
            <person name="Gouzy J."/>
            <person name="Schoof H."/>
            <person name="Van de Peer Y."/>
            <person name="Proost S."/>
            <person name="Cook D.R."/>
            <person name="Meyers B.C."/>
            <person name="Spannagl M."/>
            <person name="Cheung F."/>
            <person name="De Mita S."/>
            <person name="Krishnakumar V."/>
            <person name="Gundlach H."/>
            <person name="Zhou S."/>
            <person name="Mudge J."/>
            <person name="Bharti A.K."/>
            <person name="Murray J.D."/>
            <person name="Naoumkina M.A."/>
            <person name="Rosen B."/>
            <person name="Silverstein K.A."/>
            <person name="Tang H."/>
            <person name="Rombauts S."/>
            <person name="Zhao P.X."/>
            <person name="Zhou P."/>
            <person name="Barbe V."/>
            <person name="Bardou P."/>
            <person name="Bechner M."/>
            <person name="Bellec A."/>
            <person name="Berger A."/>
            <person name="Berges H."/>
            <person name="Bidwell S."/>
            <person name="Bisseling T."/>
            <person name="Choisne N."/>
            <person name="Couloux A."/>
            <person name="Denny R."/>
            <person name="Deshpande S."/>
            <person name="Dai X."/>
            <person name="Doyle J.J."/>
            <person name="Dudez A.M."/>
            <person name="Farmer A.D."/>
            <person name="Fouteau S."/>
            <person name="Franken C."/>
            <person name="Gibelin C."/>
            <person name="Gish J."/>
            <person name="Goldstein S."/>
            <person name="Gonzalez A.J."/>
            <person name="Green P.J."/>
            <person name="Hallab A."/>
            <person name="Hartog M."/>
            <person name="Hua A."/>
            <person name="Humphray S.J."/>
            <person name="Jeong D.H."/>
            <person name="Jing Y."/>
            <person name="Jocker A."/>
            <person name="Kenton S.M."/>
            <person name="Kim D.J."/>
            <person name="Klee K."/>
            <person name="Lai H."/>
            <person name="Lang C."/>
            <person name="Lin S."/>
            <person name="Macmil S.L."/>
            <person name="Magdelenat G."/>
            <person name="Matthews L."/>
            <person name="McCorrison J."/>
            <person name="Monaghan E.L."/>
            <person name="Mun J.H."/>
            <person name="Najar F.Z."/>
            <person name="Nicholson C."/>
            <person name="Noirot C."/>
            <person name="O'Bleness M."/>
            <person name="Paule C.R."/>
            <person name="Poulain J."/>
            <person name="Prion F."/>
            <person name="Qin B."/>
            <person name="Qu C."/>
            <person name="Retzel E.F."/>
            <person name="Riddle C."/>
            <person name="Sallet E."/>
            <person name="Samain S."/>
            <person name="Samson N."/>
            <person name="Sanders I."/>
            <person name="Saurat O."/>
            <person name="Scarpelli C."/>
            <person name="Schiex T."/>
            <person name="Segurens B."/>
            <person name="Severin A.J."/>
            <person name="Sherrier D.J."/>
            <person name="Shi R."/>
            <person name="Sims S."/>
            <person name="Singer S.R."/>
            <person name="Sinharoy S."/>
            <person name="Sterck L."/>
            <person name="Viollet A."/>
            <person name="Wang B.B."/>
            <person name="Wang K."/>
            <person name="Wang M."/>
            <person name="Wang X."/>
            <person name="Warfsmann J."/>
            <person name="Weissenbach J."/>
            <person name="White D.D."/>
            <person name="White J.D."/>
            <person name="Wiley G.B."/>
            <person name="Wincker P."/>
            <person name="Xing Y."/>
            <person name="Yang L."/>
            <person name="Yao Z."/>
            <person name="Ying F."/>
            <person name="Zhai J."/>
            <person name="Zhou L."/>
            <person name="Zuber A."/>
            <person name="Denarie J."/>
            <person name="Dixon R.A."/>
            <person name="May G.D."/>
            <person name="Schwartz D.C."/>
            <person name="Rogers J."/>
            <person name="Quetier F."/>
            <person name="Town C.D."/>
            <person name="Roe B.A."/>
        </authorList>
    </citation>
    <scope>NUCLEOTIDE SEQUENCE [LARGE SCALE GENOMIC DNA]</scope>
    <source>
        <strain evidence="2">A17</strain>
        <strain evidence="3 4">cv. Jemalong A17</strain>
    </source>
</reference>
<reference evidence="2 4" key="2">
    <citation type="journal article" date="2014" name="BMC Genomics">
        <title>An improved genome release (version Mt4.0) for the model legume Medicago truncatula.</title>
        <authorList>
            <person name="Tang H."/>
            <person name="Krishnakumar V."/>
            <person name="Bidwell S."/>
            <person name="Rosen B."/>
            <person name="Chan A."/>
            <person name="Zhou S."/>
            <person name="Gentzbittel L."/>
            <person name="Childs K.L."/>
            <person name="Yandell M."/>
            <person name="Gundlach H."/>
            <person name="Mayer K.F."/>
            <person name="Schwartz D.C."/>
            <person name="Town C.D."/>
        </authorList>
    </citation>
    <scope>GENOME REANNOTATION</scope>
    <source>
        <strain evidence="2">A17</strain>
        <strain evidence="3 4">cv. Jemalong A17</strain>
    </source>
</reference>
<keyword evidence="1 2" id="KW-0812">Transmembrane</keyword>
<keyword evidence="1" id="KW-1133">Transmembrane helix</keyword>
<proteinExistence type="predicted"/>
<gene>
    <name evidence="2" type="ordered locus">MTR_6g034785</name>
</gene>
<dbReference type="PANTHER" id="PTHR36617:SF5">
    <property type="entry name" value="OS05G0421675 PROTEIN"/>
    <property type="match status" value="1"/>
</dbReference>
<organism evidence="3">
    <name type="scientific">Medicago truncatula</name>
    <name type="common">Barrel medic</name>
    <name type="synonym">Medicago tribuloides</name>
    <dbReference type="NCBI Taxonomy" id="3880"/>
    <lineage>
        <taxon>Eukaryota</taxon>
        <taxon>Viridiplantae</taxon>
        <taxon>Streptophyta</taxon>
        <taxon>Embryophyta</taxon>
        <taxon>Tracheophyta</taxon>
        <taxon>Spermatophyta</taxon>
        <taxon>Magnoliopsida</taxon>
        <taxon>eudicotyledons</taxon>
        <taxon>Gunneridae</taxon>
        <taxon>Pentapetalae</taxon>
        <taxon>rosids</taxon>
        <taxon>fabids</taxon>
        <taxon>Fabales</taxon>
        <taxon>Fabaceae</taxon>
        <taxon>Papilionoideae</taxon>
        <taxon>50 kb inversion clade</taxon>
        <taxon>NPAAA clade</taxon>
        <taxon>Hologalegina</taxon>
        <taxon>IRL clade</taxon>
        <taxon>Trifolieae</taxon>
        <taxon>Medicago</taxon>
    </lineage>
</organism>
<evidence type="ECO:0000313" key="4">
    <source>
        <dbReference type="Proteomes" id="UP000002051"/>
    </source>
</evidence>
<evidence type="ECO:0000313" key="2">
    <source>
        <dbReference type="EMBL" id="KEH25817.1"/>
    </source>
</evidence>
<protein>
    <submittedName>
        <fullName evidence="2">Transmembrane protein, putative</fullName>
    </submittedName>
</protein>